<reference evidence="2" key="1">
    <citation type="journal article" date="2021" name="Proc. Natl. Acad. Sci. U.S.A.">
        <title>A Catalog of Tens of Thousands of Viruses from Human Metagenomes Reveals Hidden Associations with Chronic Diseases.</title>
        <authorList>
            <person name="Tisza M.J."/>
            <person name="Buck C.B."/>
        </authorList>
    </citation>
    <scope>NUCLEOTIDE SEQUENCE</scope>
    <source>
        <strain evidence="2">CtOZu12</strain>
    </source>
</reference>
<name>A0A8D9PEE8_9VIRU</name>
<proteinExistence type="predicted"/>
<keyword evidence="1" id="KW-0812">Transmembrane</keyword>
<keyword evidence="1" id="KW-1133">Transmembrane helix</keyword>
<protein>
    <submittedName>
        <fullName evidence="2">Uncharacterized protein</fullName>
    </submittedName>
</protein>
<accession>A0A8D9PEE8</accession>
<dbReference type="EMBL" id="BK029940">
    <property type="protein sequence ID" value="DAD55672.1"/>
    <property type="molecule type" value="Genomic_DNA"/>
</dbReference>
<organism evidence="2">
    <name type="scientific">Bacteriophage sp</name>
    <dbReference type="NCBI Taxonomy" id="38018"/>
    <lineage>
        <taxon>Viruses</taxon>
    </lineage>
</organism>
<sequence>MRCSPCSRGSNYPFSPPAHIISTNSSKVIYFTLLIILTGYRI</sequence>
<feature type="transmembrane region" description="Helical" evidence="1">
    <location>
        <begin position="20"/>
        <end position="40"/>
    </location>
</feature>
<evidence type="ECO:0000313" key="2">
    <source>
        <dbReference type="EMBL" id="DAD55672.1"/>
    </source>
</evidence>
<evidence type="ECO:0000256" key="1">
    <source>
        <dbReference type="SAM" id="Phobius"/>
    </source>
</evidence>
<keyword evidence="1" id="KW-0472">Membrane</keyword>